<evidence type="ECO:0000256" key="7">
    <source>
        <dbReference type="ARBA" id="ARBA00023002"/>
    </source>
</evidence>
<dbReference type="GO" id="GO:0005506">
    <property type="term" value="F:iron ion binding"/>
    <property type="evidence" value="ECO:0007669"/>
    <property type="project" value="InterPro"/>
</dbReference>
<dbReference type="Pfam" id="PF00067">
    <property type="entry name" value="p450"/>
    <property type="match status" value="1"/>
</dbReference>
<keyword evidence="4 10" id="KW-0349">Heme</keyword>
<evidence type="ECO:0000256" key="5">
    <source>
        <dbReference type="ARBA" id="ARBA00022723"/>
    </source>
</evidence>
<keyword evidence="7 11" id="KW-0560">Oxidoreductase</keyword>
<evidence type="ECO:0000256" key="6">
    <source>
        <dbReference type="ARBA" id="ARBA00022848"/>
    </source>
</evidence>
<dbReference type="PROSITE" id="PS00086">
    <property type="entry name" value="CYTOCHROME_P450"/>
    <property type="match status" value="1"/>
</dbReference>
<organism evidence="13 14">
    <name type="scientific">Bugula neritina</name>
    <name type="common">Brown bryozoan</name>
    <name type="synonym">Sertularia neritina</name>
    <dbReference type="NCBI Taxonomy" id="10212"/>
    <lineage>
        <taxon>Eukaryota</taxon>
        <taxon>Metazoa</taxon>
        <taxon>Spiralia</taxon>
        <taxon>Lophotrochozoa</taxon>
        <taxon>Bryozoa</taxon>
        <taxon>Gymnolaemata</taxon>
        <taxon>Cheilostomatida</taxon>
        <taxon>Flustrina</taxon>
        <taxon>Buguloidea</taxon>
        <taxon>Bugulidae</taxon>
        <taxon>Bugula</taxon>
    </lineage>
</organism>
<dbReference type="EMBL" id="VXIV02001817">
    <property type="protein sequence ID" value="KAF6029396.1"/>
    <property type="molecule type" value="Genomic_DNA"/>
</dbReference>
<comment type="subcellular location">
    <subcellularLocation>
        <location evidence="2">Endoplasmic reticulum membrane</location>
        <topology evidence="2">Peripheral membrane protein</topology>
    </subcellularLocation>
    <subcellularLocation>
        <location evidence="1">Microsome membrane</location>
        <topology evidence="1">Peripheral membrane protein</topology>
    </subcellularLocation>
</comment>
<dbReference type="PRINTS" id="PR00385">
    <property type="entry name" value="P450"/>
</dbReference>
<protein>
    <submittedName>
        <fullName evidence="13">CYP3A4</fullName>
    </submittedName>
</protein>
<dbReference type="InterPro" id="IPR036396">
    <property type="entry name" value="Cyt_P450_sf"/>
</dbReference>
<keyword evidence="6" id="KW-0256">Endoplasmic reticulum</keyword>
<dbReference type="OrthoDB" id="2789670at2759"/>
<reference evidence="13" key="1">
    <citation type="submission" date="2020-06" db="EMBL/GenBank/DDBJ databases">
        <title>Draft genome of Bugula neritina, a colonial animal packing powerful symbionts and potential medicines.</title>
        <authorList>
            <person name="Rayko M."/>
        </authorList>
    </citation>
    <scope>NUCLEOTIDE SEQUENCE [LARGE SCALE GENOMIC DNA]</scope>
    <source>
        <strain evidence="13">Kwan_BN1</strain>
    </source>
</reference>
<evidence type="ECO:0000313" key="14">
    <source>
        <dbReference type="Proteomes" id="UP000593567"/>
    </source>
</evidence>
<dbReference type="FunFam" id="1.10.630.10:FF:000042">
    <property type="entry name" value="Cytochrome P450"/>
    <property type="match status" value="1"/>
</dbReference>
<evidence type="ECO:0000256" key="11">
    <source>
        <dbReference type="RuleBase" id="RU000461"/>
    </source>
</evidence>
<keyword evidence="8 10" id="KW-0408">Iron</keyword>
<feature type="transmembrane region" description="Helical" evidence="12">
    <location>
        <begin position="6"/>
        <end position="26"/>
    </location>
</feature>
<dbReference type="PRINTS" id="PR00463">
    <property type="entry name" value="EP450I"/>
</dbReference>
<dbReference type="Proteomes" id="UP000593567">
    <property type="component" value="Unassembled WGS sequence"/>
</dbReference>
<comment type="cofactor">
    <cofactor evidence="10">
        <name>heme</name>
        <dbReference type="ChEBI" id="CHEBI:30413"/>
    </cofactor>
</comment>
<dbReference type="InterPro" id="IPR017972">
    <property type="entry name" value="Cyt_P450_CS"/>
</dbReference>
<comment type="caution">
    <text evidence="13">The sequence shown here is derived from an EMBL/GenBank/DDBJ whole genome shotgun (WGS) entry which is preliminary data.</text>
</comment>
<dbReference type="GO" id="GO:0008395">
    <property type="term" value="F:steroid hydroxylase activity"/>
    <property type="evidence" value="ECO:0007669"/>
    <property type="project" value="TreeGrafter"/>
</dbReference>
<feature type="binding site" description="axial binding residue" evidence="10">
    <location>
        <position position="467"/>
    </location>
    <ligand>
        <name>heme</name>
        <dbReference type="ChEBI" id="CHEBI:30413"/>
    </ligand>
    <ligandPart>
        <name>Fe</name>
        <dbReference type="ChEBI" id="CHEBI:18248"/>
    </ligandPart>
</feature>
<dbReference type="InterPro" id="IPR001128">
    <property type="entry name" value="Cyt_P450"/>
</dbReference>
<dbReference type="GO" id="GO:0005789">
    <property type="term" value="C:endoplasmic reticulum membrane"/>
    <property type="evidence" value="ECO:0007669"/>
    <property type="project" value="UniProtKB-SubCell"/>
</dbReference>
<comment type="similarity">
    <text evidence="3 11">Belongs to the cytochrome P450 family.</text>
</comment>
<accession>A0A7J7JVM1</accession>
<keyword evidence="11" id="KW-0503">Monooxygenase</keyword>
<keyword evidence="14" id="KW-1185">Reference proteome</keyword>
<keyword evidence="12" id="KW-0472">Membrane</keyword>
<dbReference type="InterPro" id="IPR002401">
    <property type="entry name" value="Cyt_P450_E_grp-I"/>
</dbReference>
<dbReference type="InterPro" id="IPR050705">
    <property type="entry name" value="Cytochrome_P450_3A"/>
</dbReference>
<dbReference type="AlphaFoldDB" id="A0A7J7JVM1"/>
<evidence type="ECO:0000256" key="12">
    <source>
        <dbReference type="SAM" id="Phobius"/>
    </source>
</evidence>
<gene>
    <name evidence="13" type="ORF">EB796_012275</name>
</gene>
<proteinExistence type="inferred from homology"/>
<dbReference type="SUPFAM" id="SSF48264">
    <property type="entry name" value="Cytochrome P450"/>
    <property type="match status" value="1"/>
</dbReference>
<evidence type="ECO:0000313" key="13">
    <source>
        <dbReference type="EMBL" id="KAF6029396.1"/>
    </source>
</evidence>
<keyword evidence="6" id="KW-0492">Microsome</keyword>
<dbReference type="GO" id="GO:0016705">
    <property type="term" value="F:oxidoreductase activity, acting on paired donors, with incorporation or reduction of molecular oxygen"/>
    <property type="evidence" value="ECO:0007669"/>
    <property type="project" value="InterPro"/>
</dbReference>
<dbReference type="PANTHER" id="PTHR24302:SF15">
    <property type="entry name" value="FATTY-ACID PEROXYGENASE"/>
    <property type="match status" value="1"/>
</dbReference>
<comment type="function">
    <text evidence="9">Cytochromes P450 are a group of heme-thiolate monooxygenases. They oxidize a variety of structurally unrelated compounds, including steroids, fatty acids, and xenobiotics.</text>
</comment>
<keyword evidence="5 10" id="KW-0479">Metal-binding</keyword>
<name>A0A7J7JVM1_BUGNE</name>
<dbReference type="GO" id="GO:0020037">
    <property type="term" value="F:heme binding"/>
    <property type="evidence" value="ECO:0007669"/>
    <property type="project" value="InterPro"/>
</dbReference>
<evidence type="ECO:0000256" key="8">
    <source>
        <dbReference type="ARBA" id="ARBA00023004"/>
    </source>
</evidence>
<keyword evidence="12" id="KW-0812">Transmembrane</keyword>
<evidence type="ECO:0000256" key="2">
    <source>
        <dbReference type="ARBA" id="ARBA00004406"/>
    </source>
</evidence>
<dbReference type="Gene3D" id="1.10.630.10">
    <property type="entry name" value="Cytochrome P450"/>
    <property type="match status" value="1"/>
</dbReference>
<sequence length="525" mass="59962">MELLAGYGVPPWGALTLVLLSLLYWYGTSTFNTFKKLGIPYRPVYIPFLGHYYDLLTKTWTDIDAKLAKQFPNKVYGTFQGRQPILQTSDAEFSKEVLIKKFSSFMNRQVKVDEDSMIGNNMALIRDDHWKHIRVTLSPTFSSGKLKQMYPVICQCADKFVRRLELTDAKPTVINHLAAGYTMDAIARIAFGLDTNIQEDPDHLFLVYSKTFFGFPLNNRITTKIKFYIRIACLLLCSRKMKEFLNRFFDVYFPGSEITDYFYGLMTSVLSETTEELQKRKDFISMCSDKMVDLDKVDKDSIKVTDGKRWTTQGLTKGDIIANATIFLAAGYESVSGALNYFFYIMSLKPDIQDKLYSLITEVADENGECSYEDLKKLEYLDWCIDETMRMFPAVSRLDRVASSDVVVKGVTIPKGMVVEILVHSMHHDPDYWVEPETFNPDRFAPENKTEIQQYAFAPFGLGGRKCIATSLALLEVKVAIIKAMVAFRFEKCNDTPELEDVKFQPGMILLKTTAPLNIPAVPRK</sequence>
<evidence type="ECO:0000256" key="4">
    <source>
        <dbReference type="ARBA" id="ARBA00022617"/>
    </source>
</evidence>
<dbReference type="PANTHER" id="PTHR24302">
    <property type="entry name" value="CYTOCHROME P450 FAMILY 3"/>
    <property type="match status" value="1"/>
</dbReference>
<evidence type="ECO:0000256" key="1">
    <source>
        <dbReference type="ARBA" id="ARBA00004174"/>
    </source>
</evidence>
<evidence type="ECO:0000256" key="3">
    <source>
        <dbReference type="ARBA" id="ARBA00010617"/>
    </source>
</evidence>
<keyword evidence="12" id="KW-1133">Transmembrane helix</keyword>
<evidence type="ECO:0000256" key="9">
    <source>
        <dbReference type="ARBA" id="ARBA00043906"/>
    </source>
</evidence>
<evidence type="ECO:0000256" key="10">
    <source>
        <dbReference type="PIRSR" id="PIRSR602401-1"/>
    </source>
</evidence>